<keyword evidence="8" id="KW-1185">Reference proteome</keyword>
<dbReference type="STRING" id="307972.A0A2G8LJV5"/>
<dbReference type="InterPro" id="IPR010441">
    <property type="entry name" value="CH_2"/>
</dbReference>
<evidence type="ECO:0000256" key="3">
    <source>
        <dbReference type="ARBA" id="ARBA00058372"/>
    </source>
</evidence>
<feature type="region of interest" description="Disordered" evidence="5">
    <location>
        <begin position="201"/>
        <end position="226"/>
    </location>
</feature>
<evidence type="ECO:0000313" key="7">
    <source>
        <dbReference type="EMBL" id="PIK60531.1"/>
    </source>
</evidence>
<dbReference type="GO" id="GO:0051493">
    <property type="term" value="P:regulation of cytoskeleton organization"/>
    <property type="evidence" value="ECO:0007669"/>
    <property type="project" value="TreeGrafter"/>
</dbReference>
<reference evidence="7 8" key="1">
    <citation type="journal article" date="2017" name="PLoS Biol.">
        <title>The sea cucumber genome provides insights into morphological evolution and visceral regeneration.</title>
        <authorList>
            <person name="Zhang X."/>
            <person name="Sun L."/>
            <person name="Yuan J."/>
            <person name="Sun Y."/>
            <person name="Gao Y."/>
            <person name="Zhang L."/>
            <person name="Li S."/>
            <person name="Dai H."/>
            <person name="Hamel J.F."/>
            <person name="Liu C."/>
            <person name="Yu Y."/>
            <person name="Liu S."/>
            <person name="Lin W."/>
            <person name="Guo K."/>
            <person name="Jin S."/>
            <person name="Xu P."/>
            <person name="Storey K.B."/>
            <person name="Huan P."/>
            <person name="Zhang T."/>
            <person name="Zhou Y."/>
            <person name="Zhang J."/>
            <person name="Lin C."/>
            <person name="Li X."/>
            <person name="Xing L."/>
            <person name="Huo D."/>
            <person name="Sun M."/>
            <person name="Wang L."/>
            <person name="Mercier A."/>
            <person name="Li F."/>
            <person name="Yang H."/>
            <person name="Xiang J."/>
        </authorList>
    </citation>
    <scope>NUCLEOTIDE SEQUENCE [LARGE SCALE GENOMIC DNA]</scope>
    <source>
        <strain evidence="7">Shaxun</strain>
        <tissue evidence="7">Muscle</tissue>
    </source>
</reference>
<gene>
    <name evidence="7" type="ORF">BSL78_02558</name>
</gene>
<evidence type="ECO:0000256" key="2">
    <source>
        <dbReference type="ARBA" id="ARBA00023242"/>
    </source>
</evidence>
<dbReference type="GO" id="GO:0008017">
    <property type="term" value="F:microtubule binding"/>
    <property type="evidence" value="ECO:0007669"/>
    <property type="project" value="TreeGrafter"/>
</dbReference>
<accession>A0A2G8LJV5</accession>
<name>A0A2G8LJV5_STIJA</name>
<dbReference type="InterPro" id="IPR036872">
    <property type="entry name" value="CH_dom_sf"/>
</dbReference>
<dbReference type="OrthoDB" id="62528at2759"/>
<dbReference type="PANTHER" id="PTHR12509">
    <property type="entry name" value="SPERMATOGENESIS-ASSOCIATED 4-RELATED"/>
    <property type="match status" value="1"/>
</dbReference>
<organism evidence="7 8">
    <name type="scientific">Stichopus japonicus</name>
    <name type="common">Sea cucumber</name>
    <dbReference type="NCBI Taxonomy" id="307972"/>
    <lineage>
        <taxon>Eukaryota</taxon>
        <taxon>Metazoa</taxon>
        <taxon>Echinodermata</taxon>
        <taxon>Eleutherozoa</taxon>
        <taxon>Echinozoa</taxon>
        <taxon>Holothuroidea</taxon>
        <taxon>Aspidochirotacea</taxon>
        <taxon>Aspidochirotida</taxon>
        <taxon>Stichopodidae</taxon>
        <taxon>Apostichopus</taxon>
    </lineage>
</organism>
<dbReference type="PANTHER" id="PTHR12509:SF8">
    <property type="entry name" value="SPERMATOGENESIS-ASSOCIATED PROTEIN 4"/>
    <property type="match status" value="1"/>
</dbReference>
<proteinExistence type="predicted"/>
<comment type="caution">
    <text evidence="7">The sequence shown here is derived from an EMBL/GenBank/DDBJ whole genome shotgun (WGS) entry which is preliminary data.</text>
</comment>
<evidence type="ECO:0000256" key="4">
    <source>
        <dbReference type="ARBA" id="ARBA00071322"/>
    </source>
</evidence>
<dbReference type="GO" id="GO:0005930">
    <property type="term" value="C:axoneme"/>
    <property type="evidence" value="ECO:0007669"/>
    <property type="project" value="TreeGrafter"/>
</dbReference>
<dbReference type="FunFam" id="1.10.418.10:FF:000061">
    <property type="entry name" value="Spermatogenesis associated 4"/>
    <property type="match status" value="1"/>
</dbReference>
<dbReference type="Gene3D" id="1.10.418.10">
    <property type="entry name" value="Calponin-like domain"/>
    <property type="match status" value="1"/>
</dbReference>
<dbReference type="GO" id="GO:0005634">
    <property type="term" value="C:nucleus"/>
    <property type="evidence" value="ECO:0007669"/>
    <property type="project" value="UniProtKB-SubCell"/>
</dbReference>
<comment type="function">
    <text evidence="3">May play a role in apoptosis regulation.</text>
</comment>
<dbReference type="SMR" id="A0A2G8LJV5"/>
<feature type="compositionally biased region" description="Polar residues" evidence="5">
    <location>
        <begin position="201"/>
        <end position="210"/>
    </location>
</feature>
<dbReference type="SUPFAM" id="SSF47576">
    <property type="entry name" value="Calponin-homology domain, CH-domain"/>
    <property type="match status" value="1"/>
</dbReference>
<evidence type="ECO:0000256" key="1">
    <source>
        <dbReference type="ARBA" id="ARBA00004123"/>
    </source>
</evidence>
<evidence type="ECO:0000313" key="8">
    <source>
        <dbReference type="Proteomes" id="UP000230750"/>
    </source>
</evidence>
<evidence type="ECO:0000259" key="6">
    <source>
        <dbReference type="Pfam" id="PF06294"/>
    </source>
</evidence>
<keyword evidence="2" id="KW-0539">Nucleus</keyword>
<dbReference type="InterPro" id="IPR052111">
    <property type="entry name" value="Spermatogenesis_Ciliary_MAP"/>
</dbReference>
<protein>
    <recommendedName>
        <fullName evidence="4">Spermatogenesis-associated protein 4</fullName>
    </recommendedName>
</protein>
<dbReference type="Proteomes" id="UP000230750">
    <property type="component" value="Unassembled WGS sequence"/>
</dbReference>
<dbReference type="Pfam" id="PF06294">
    <property type="entry name" value="CH_2"/>
    <property type="match status" value="1"/>
</dbReference>
<dbReference type="EMBL" id="MRZV01000054">
    <property type="protein sequence ID" value="PIK60531.1"/>
    <property type="molecule type" value="Genomic_DNA"/>
</dbReference>
<evidence type="ECO:0000256" key="5">
    <source>
        <dbReference type="SAM" id="MobiDB-lite"/>
    </source>
</evidence>
<feature type="domain" description="CH-like" evidence="6">
    <location>
        <begin position="8"/>
        <end position="102"/>
    </location>
</feature>
<dbReference type="AlphaFoldDB" id="A0A2G8LJV5"/>
<comment type="subcellular location">
    <subcellularLocation>
        <location evidence="1">Nucleus</location>
    </subcellularLocation>
</comment>
<sequence>MTSLTRDVHKWLQSLDLTFPVRNVRRDFSNGYLVAEIFSWYFPQDIQMHSYNNCNGLQGKLGNWCQLQTFFKRRSIDIPQELIEGTLHCRPDAAELLAQFLYSKLTNKKIKRLALNRDIDFTDHHYQLTLPMHARNTATMAVKTNLKITEFETEPNIITCQQKTGREDRGPDRFDIRPSIGQRCVRKPGQHQSTVLIDQNSEVASVSRAENPSPHRQESPLVASSSGSMPYREIVVNQLDHTVQQIIDRSEPFHLTMSFPHQWNVTTAEFRDKSIHAQNDNRVIKTIRESRPTNLFS</sequence>